<protein>
    <recommendedName>
        <fullName evidence="2">Stress-response A/B barrel domain-containing protein</fullName>
    </recommendedName>
</protein>
<evidence type="ECO:0000313" key="3">
    <source>
        <dbReference type="EMBL" id="KAF2120566.1"/>
    </source>
</evidence>
<proteinExistence type="predicted"/>
<dbReference type="PANTHER" id="PTHR33178">
    <property type="match status" value="1"/>
</dbReference>
<dbReference type="InterPro" id="IPR044662">
    <property type="entry name" value="HS1/DABB1-like"/>
</dbReference>
<reference evidence="3" key="1">
    <citation type="journal article" date="2020" name="Stud. Mycol.">
        <title>101 Dothideomycetes genomes: a test case for predicting lifestyles and emergence of pathogens.</title>
        <authorList>
            <person name="Haridas S."/>
            <person name="Albert R."/>
            <person name="Binder M."/>
            <person name="Bloem J."/>
            <person name="Labutti K."/>
            <person name="Salamov A."/>
            <person name="Andreopoulos B."/>
            <person name="Baker S."/>
            <person name="Barry K."/>
            <person name="Bills G."/>
            <person name="Bluhm B."/>
            <person name="Cannon C."/>
            <person name="Castanera R."/>
            <person name="Culley D."/>
            <person name="Daum C."/>
            <person name="Ezra D."/>
            <person name="Gonzalez J."/>
            <person name="Henrissat B."/>
            <person name="Kuo A."/>
            <person name="Liang C."/>
            <person name="Lipzen A."/>
            <person name="Lutzoni F."/>
            <person name="Magnuson J."/>
            <person name="Mondo S."/>
            <person name="Nolan M."/>
            <person name="Ohm R."/>
            <person name="Pangilinan J."/>
            <person name="Park H.-J."/>
            <person name="Ramirez L."/>
            <person name="Alfaro M."/>
            <person name="Sun H."/>
            <person name="Tritt A."/>
            <person name="Yoshinaga Y."/>
            <person name="Zwiers L.-H."/>
            <person name="Turgeon B."/>
            <person name="Goodwin S."/>
            <person name="Spatafora J."/>
            <person name="Crous P."/>
            <person name="Grigoriev I."/>
        </authorList>
    </citation>
    <scope>NUCLEOTIDE SEQUENCE</scope>
    <source>
        <strain evidence="3">CBS 627.86</strain>
    </source>
</reference>
<comment type="subunit">
    <text evidence="1">Homodimer.</text>
</comment>
<sequence>MAIYHIVLFKLKPGVTQTQISTLRTAGAALVGRIPGLRSFKLGPPLASTAFLAQGWELGVHTVFDNEETLLGYVGHEAHKEFQRLREPMTTEILAFDMEFDE</sequence>
<keyword evidence="4" id="KW-1185">Reference proteome</keyword>
<dbReference type="OrthoDB" id="42919at2759"/>
<organism evidence="3 4">
    <name type="scientific">Lophiotrema nucula</name>
    <dbReference type="NCBI Taxonomy" id="690887"/>
    <lineage>
        <taxon>Eukaryota</taxon>
        <taxon>Fungi</taxon>
        <taxon>Dikarya</taxon>
        <taxon>Ascomycota</taxon>
        <taxon>Pezizomycotina</taxon>
        <taxon>Dothideomycetes</taxon>
        <taxon>Pleosporomycetidae</taxon>
        <taxon>Pleosporales</taxon>
        <taxon>Lophiotremataceae</taxon>
        <taxon>Lophiotrema</taxon>
    </lineage>
</organism>
<dbReference type="InterPro" id="IPR013097">
    <property type="entry name" value="Dabb"/>
</dbReference>
<evidence type="ECO:0000259" key="2">
    <source>
        <dbReference type="PROSITE" id="PS51502"/>
    </source>
</evidence>
<feature type="domain" description="Stress-response A/B barrel" evidence="2">
    <location>
        <begin position="3"/>
        <end position="98"/>
    </location>
</feature>
<dbReference type="EMBL" id="ML977313">
    <property type="protein sequence ID" value="KAF2120566.1"/>
    <property type="molecule type" value="Genomic_DNA"/>
</dbReference>
<accession>A0A6A5ZN19</accession>
<dbReference type="Pfam" id="PF07876">
    <property type="entry name" value="Dabb"/>
    <property type="match status" value="1"/>
</dbReference>
<gene>
    <name evidence="3" type="ORF">BDV96DRAFT_595013</name>
</gene>
<dbReference type="InterPro" id="IPR011008">
    <property type="entry name" value="Dimeric_a/b-barrel"/>
</dbReference>
<dbReference type="PANTHER" id="PTHR33178:SF19">
    <property type="entry name" value="STRESS-RESPONSE A_B BARREL DOMAIN-CONTAINING PROTEIN"/>
    <property type="match status" value="1"/>
</dbReference>
<evidence type="ECO:0000256" key="1">
    <source>
        <dbReference type="ARBA" id="ARBA00011738"/>
    </source>
</evidence>
<dbReference type="SMART" id="SM00886">
    <property type="entry name" value="Dabb"/>
    <property type="match status" value="1"/>
</dbReference>
<dbReference type="Proteomes" id="UP000799770">
    <property type="component" value="Unassembled WGS sequence"/>
</dbReference>
<dbReference type="Gene3D" id="3.30.70.100">
    <property type="match status" value="1"/>
</dbReference>
<dbReference type="PROSITE" id="PS51502">
    <property type="entry name" value="S_R_A_B_BARREL"/>
    <property type="match status" value="1"/>
</dbReference>
<name>A0A6A5ZN19_9PLEO</name>
<dbReference type="SUPFAM" id="SSF54909">
    <property type="entry name" value="Dimeric alpha+beta barrel"/>
    <property type="match status" value="1"/>
</dbReference>
<dbReference type="AlphaFoldDB" id="A0A6A5ZN19"/>
<evidence type="ECO:0000313" key="4">
    <source>
        <dbReference type="Proteomes" id="UP000799770"/>
    </source>
</evidence>